<dbReference type="AlphaFoldDB" id="A0A286UG53"/>
<protein>
    <submittedName>
        <fullName evidence="1">Uncharacterized protein</fullName>
    </submittedName>
</protein>
<evidence type="ECO:0000313" key="2">
    <source>
        <dbReference type="Proteomes" id="UP000217199"/>
    </source>
</evidence>
<keyword evidence="2" id="KW-1185">Reference proteome</keyword>
<reference evidence="1 2" key="1">
    <citation type="journal article" date="2017" name="Mol. Ecol.">
        <title>Comparative and population genomic landscape of Phellinus noxius: A hypervariable fungus causing root rot in trees.</title>
        <authorList>
            <person name="Chung C.L."/>
            <person name="Lee T.J."/>
            <person name="Akiba M."/>
            <person name="Lee H.H."/>
            <person name="Kuo T.H."/>
            <person name="Liu D."/>
            <person name="Ke H.M."/>
            <person name="Yokoi T."/>
            <person name="Roa M.B."/>
            <person name="Lu M.J."/>
            <person name="Chang Y.Y."/>
            <person name="Ann P.J."/>
            <person name="Tsai J.N."/>
            <person name="Chen C.Y."/>
            <person name="Tzean S.S."/>
            <person name="Ota Y."/>
            <person name="Hattori T."/>
            <person name="Sahashi N."/>
            <person name="Liou R.F."/>
            <person name="Kikuchi T."/>
            <person name="Tsai I.J."/>
        </authorList>
    </citation>
    <scope>NUCLEOTIDE SEQUENCE [LARGE SCALE GENOMIC DNA]</scope>
    <source>
        <strain evidence="1 2">FFPRI411160</strain>
    </source>
</reference>
<comment type="caution">
    <text evidence="1">The sequence shown here is derived from an EMBL/GenBank/DDBJ whole genome shotgun (WGS) entry which is preliminary data.</text>
</comment>
<gene>
    <name evidence="1" type="ORF">PNOK_0542200</name>
</gene>
<proteinExistence type="predicted"/>
<dbReference type="InParanoid" id="A0A286UG53"/>
<organism evidence="1 2">
    <name type="scientific">Pyrrhoderma noxium</name>
    <dbReference type="NCBI Taxonomy" id="2282107"/>
    <lineage>
        <taxon>Eukaryota</taxon>
        <taxon>Fungi</taxon>
        <taxon>Dikarya</taxon>
        <taxon>Basidiomycota</taxon>
        <taxon>Agaricomycotina</taxon>
        <taxon>Agaricomycetes</taxon>
        <taxon>Hymenochaetales</taxon>
        <taxon>Hymenochaetaceae</taxon>
        <taxon>Pyrrhoderma</taxon>
    </lineage>
</organism>
<accession>A0A286UG53</accession>
<dbReference type="Proteomes" id="UP000217199">
    <property type="component" value="Unassembled WGS sequence"/>
</dbReference>
<sequence length="83" mass="9218">MQYNKRIIPNATPSARRPVLSKLVSRRDRVLSIPSKYSGASVPVFQYANAGNRPSYDDYAKLMTKGNILSVSSVCRIMIPSIT</sequence>
<dbReference type="EMBL" id="NBII01000005">
    <property type="protein sequence ID" value="PAV18580.1"/>
    <property type="molecule type" value="Genomic_DNA"/>
</dbReference>
<evidence type="ECO:0000313" key="1">
    <source>
        <dbReference type="EMBL" id="PAV18580.1"/>
    </source>
</evidence>
<name>A0A286UG53_9AGAM</name>